<dbReference type="GO" id="GO:0031146">
    <property type="term" value="P:SCF-dependent proteasomal ubiquitin-dependent protein catabolic process"/>
    <property type="evidence" value="ECO:0007669"/>
    <property type="project" value="TreeGrafter"/>
</dbReference>
<dbReference type="AlphaFoldDB" id="A0A3S5CHA9"/>
<accession>A0A3S5CHA9</accession>
<keyword evidence="4" id="KW-1185">Reference proteome</keyword>
<dbReference type="Proteomes" id="UP000784294">
    <property type="component" value="Unassembled WGS sequence"/>
</dbReference>
<comment type="caution">
    <text evidence="3">The sequence shown here is derived from an EMBL/GenBank/DDBJ whole genome shotgun (WGS) entry which is preliminary data.</text>
</comment>
<dbReference type="Gene3D" id="3.80.10.10">
    <property type="entry name" value="Ribonuclease Inhibitor"/>
    <property type="match status" value="1"/>
</dbReference>
<evidence type="ECO:0000313" key="3">
    <source>
        <dbReference type="EMBL" id="VEL08316.1"/>
    </source>
</evidence>
<name>A0A3S5CHA9_9PLAT</name>
<evidence type="ECO:0000313" key="4">
    <source>
        <dbReference type="Proteomes" id="UP000784294"/>
    </source>
</evidence>
<dbReference type="InterPro" id="IPR006553">
    <property type="entry name" value="Leu-rich_rpt_Cys-con_subtyp"/>
</dbReference>
<feature type="domain" description="F-box/LRR-repeat protein 15-like leucin rich repeat" evidence="2">
    <location>
        <begin position="24"/>
        <end position="132"/>
    </location>
</feature>
<evidence type="ECO:0000259" key="2">
    <source>
        <dbReference type="Pfam" id="PF25372"/>
    </source>
</evidence>
<dbReference type="SMART" id="SM00367">
    <property type="entry name" value="LRR_CC"/>
    <property type="match status" value="4"/>
</dbReference>
<sequence>MPLLASLDLRGTQALTNEAGISWLAEHCPHLEEMVLANIQTLTQERTIAEMLGRMTRLRILDLCGLTAIGDVTMRVLATKCPHLEKLDVTCTSVTKVGLEHLAEAPARSLHSLNISHCRQITRDSLEKLVKSCANSTLVLSQPLTSSHSNATTPIDQYDERDKMVNLSSLPDYATTKIMKKELNLPLQNDRNLLEDILVEDITISDKFFEEIEREMEMEITPRISTHHEQICGERRSNSCDDRKQYT</sequence>
<organism evidence="3 4">
    <name type="scientific">Protopolystoma xenopodis</name>
    <dbReference type="NCBI Taxonomy" id="117903"/>
    <lineage>
        <taxon>Eukaryota</taxon>
        <taxon>Metazoa</taxon>
        <taxon>Spiralia</taxon>
        <taxon>Lophotrochozoa</taxon>
        <taxon>Platyhelminthes</taxon>
        <taxon>Monogenea</taxon>
        <taxon>Polyopisthocotylea</taxon>
        <taxon>Polystomatidea</taxon>
        <taxon>Polystomatidae</taxon>
        <taxon>Protopolystoma</taxon>
    </lineage>
</organism>
<evidence type="ECO:0000256" key="1">
    <source>
        <dbReference type="SAM" id="MobiDB-lite"/>
    </source>
</evidence>
<dbReference type="EMBL" id="CAAALY010003650">
    <property type="protein sequence ID" value="VEL08316.1"/>
    <property type="molecule type" value="Genomic_DNA"/>
</dbReference>
<dbReference type="Pfam" id="PF25372">
    <property type="entry name" value="DUF7885"/>
    <property type="match status" value="1"/>
</dbReference>
<reference evidence="3" key="1">
    <citation type="submission" date="2018-11" db="EMBL/GenBank/DDBJ databases">
        <authorList>
            <consortium name="Pathogen Informatics"/>
        </authorList>
    </citation>
    <scope>NUCLEOTIDE SEQUENCE</scope>
</reference>
<dbReference type="InterPro" id="IPR057207">
    <property type="entry name" value="FBXL15_LRR"/>
</dbReference>
<gene>
    <name evidence="3" type="ORF">PXEA_LOCUS1756</name>
</gene>
<proteinExistence type="predicted"/>
<feature type="region of interest" description="Disordered" evidence="1">
    <location>
        <begin position="225"/>
        <end position="247"/>
    </location>
</feature>
<feature type="compositionally biased region" description="Basic and acidic residues" evidence="1">
    <location>
        <begin position="226"/>
        <end position="247"/>
    </location>
</feature>
<dbReference type="OrthoDB" id="10257471at2759"/>
<protein>
    <recommendedName>
        <fullName evidence="2">F-box/LRR-repeat protein 15-like leucin rich repeat domain-containing protein</fullName>
    </recommendedName>
</protein>
<dbReference type="SUPFAM" id="SSF52047">
    <property type="entry name" value="RNI-like"/>
    <property type="match status" value="1"/>
</dbReference>
<dbReference type="GO" id="GO:0019005">
    <property type="term" value="C:SCF ubiquitin ligase complex"/>
    <property type="evidence" value="ECO:0007669"/>
    <property type="project" value="TreeGrafter"/>
</dbReference>
<dbReference type="PANTHER" id="PTHR13318">
    <property type="entry name" value="PARTNER OF PAIRED, ISOFORM B-RELATED"/>
    <property type="match status" value="1"/>
</dbReference>
<dbReference type="InterPro" id="IPR032675">
    <property type="entry name" value="LRR_dom_sf"/>
</dbReference>